<reference evidence="1 2" key="1">
    <citation type="submission" date="2012-06" db="EMBL/GenBank/DDBJ databases">
        <title>Finished chromosome of genome of Cylindrospermum stagnale PCC 7417.</title>
        <authorList>
            <consortium name="US DOE Joint Genome Institute"/>
            <person name="Gugger M."/>
            <person name="Coursin T."/>
            <person name="Rippka R."/>
            <person name="Tandeau De Marsac N."/>
            <person name="Huntemann M."/>
            <person name="Wei C.-L."/>
            <person name="Han J."/>
            <person name="Detter J.C."/>
            <person name="Han C."/>
            <person name="Tapia R."/>
            <person name="Chen A."/>
            <person name="Kyrpides N."/>
            <person name="Mavromatis K."/>
            <person name="Markowitz V."/>
            <person name="Szeto E."/>
            <person name="Ivanova N."/>
            <person name="Pagani I."/>
            <person name="Pati A."/>
            <person name="Goodwin L."/>
            <person name="Nordberg H.P."/>
            <person name="Cantor M.N."/>
            <person name="Hua S.X."/>
            <person name="Woyke T."/>
            <person name="Kerfeld C.A."/>
        </authorList>
    </citation>
    <scope>NUCLEOTIDE SEQUENCE [LARGE SCALE GENOMIC DNA]</scope>
    <source>
        <strain evidence="1 2">PCC 7417</strain>
    </source>
</reference>
<keyword evidence="2" id="KW-1185">Reference proteome</keyword>
<dbReference type="KEGG" id="csg:Cylst_5145"/>
<dbReference type="EMBL" id="CP003642">
    <property type="protein sequence ID" value="AFZ27188.1"/>
    <property type="molecule type" value="Genomic_DNA"/>
</dbReference>
<proteinExistence type="predicted"/>
<name>K9X413_9NOST</name>
<dbReference type="OrthoDB" id="495361at2"/>
<dbReference type="Proteomes" id="UP000010475">
    <property type="component" value="Chromosome"/>
</dbReference>
<organism evidence="1 2">
    <name type="scientific">Cylindrospermum stagnale PCC 7417</name>
    <dbReference type="NCBI Taxonomy" id="56107"/>
    <lineage>
        <taxon>Bacteria</taxon>
        <taxon>Bacillati</taxon>
        <taxon>Cyanobacteriota</taxon>
        <taxon>Cyanophyceae</taxon>
        <taxon>Nostocales</taxon>
        <taxon>Nostocaceae</taxon>
        <taxon>Cylindrospermum</taxon>
    </lineage>
</organism>
<evidence type="ECO:0000313" key="2">
    <source>
        <dbReference type="Proteomes" id="UP000010475"/>
    </source>
</evidence>
<protein>
    <submittedName>
        <fullName evidence="1">Uncharacterized protein</fullName>
    </submittedName>
</protein>
<sequence length="121" mass="13357">MNFNYNISPRLSTLFIFLIREGITPDQIMVGVIQLANETQDFYGINASVDCLRSLIGTMHPDTAAEGVTAFILSLAAENVTTLMLLDALAIACHECGLVDCEDIIRITHEKLLQAKIRRSC</sequence>
<gene>
    <name evidence="1" type="ORF">Cylst_5145</name>
</gene>
<accession>K9X413</accession>
<dbReference type="AlphaFoldDB" id="K9X413"/>
<dbReference type="RefSeq" id="WP_015210423.1">
    <property type="nucleotide sequence ID" value="NC_019757.1"/>
</dbReference>
<dbReference type="HOGENOM" id="CLU_2034208_0_0_3"/>
<evidence type="ECO:0000313" key="1">
    <source>
        <dbReference type="EMBL" id="AFZ27188.1"/>
    </source>
</evidence>